<dbReference type="EMBL" id="DSMV01000245">
    <property type="protein sequence ID" value="HDW51872.1"/>
    <property type="molecule type" value="Genomic_DNA"/>
</dbReference>
<evidence type="ECO:0000259" key="1">
    <source>
        <dbReference type="Pfam" id="PF12728"/>
    </source>
</evidence>
<name>A0A7C1J0A4_9THEO</name>
<gene>
    <name evidence="2" type="ORF">ENQ35_03990</name>
</gene>
<keyword evidence="2" id="KW-0238">DNA-binding</keyword>
<accession>A0A7C1J0A4</accession>
<comment type="caution">
    <text evidence="2">The sequence shown here is derived from an EMBL/GenBank/DDBJ whole genome shotgun (WGS) entry which is preliminary data.</text>
</comment>
<feature type="domain" description="Helix-turn-helix" evidence="1">
    <location>
        <begin position="8"/>
        <end position="55"/>
    </location>
</feature>
<dbReference type="AlphaFoldDB" id="A0A7C1J0A4"/>
<dbReference type="InterPro" id="IPR010093">
    <property type="entry name" value="SinI_DNA-bd"/>
</dbReference>
<organism evidence="2">
    <name type="scientific">Ammonifex degensii</name>
    <dbReference type="NCBI Taxonomy" id="42838"/>
    <lineage>
        <taxon>Bacteria</taxon>
        <taxon>Bacillati</taxon>
        <taxon>Bacillota</taxon>
        <taxon>Clostridia</taxon>
        <taxon>Thermoanaerobacterales</taxon>
        <taxon>Thermoanaerobacteraceae</taxon>
        <taxon>Ammonifex</taxon>
    </lineage>
</organism>
<sequence length="66" mass="7666">MLDKLPDFLTVPEVVKLLRVGRNKAYRLIRDGTLTAIWLGRSPRVPRDAIIRLVNGLEGNWLRREK</sequence>
<dbReference type="Pfam" id="PF12728">
    <property type="entry name" value="HTH_17"/>
    <property type="match status" value="1"/>
</dbReference>
<dbReference type="GO" id="GO:0003677">
    <property type="term" value="F:DNA binding"/>
    <property type="evidence" value="ECO:0007669"/>
    <property type="project" value="UniProtKB-KW"/>
</dbReference>
<reference evidence="2" key="1">
    <citation type="journal article" date="2020" name="mSystems">
        <title>Genome- and Community-Level Interaction Insights into Carbon Utilization and Element Cycling Functions of Hydrothermarchaeota in Hydrothermal Sediment.</title>
        <authorList>
            <person name="Zhou Z."/>
            <person name="Liu Y."/>
            <person name="Xu W."/>
            <person name="Pan J."/>
            <person name="Luo Z.H."/>
            <person name="Li M."/>
        </authorList>
    </citation>
    <scope>NUCLEOTIDE SEQUENCE [LARGE SCALE GENOMIC DNA]</scope>
    <source>
        <strain evidence="2">SpSt-301</strain>
    </source>
</reference>
<dbReference type="InterPro" id="IPR041657">
    <property type="entry name" value="HTH_17"/>
</dbReference>
<protein>
    <submittedName>
        <fullName evidence="2">DNA-binding protein</fullName>
    </submittedName>
</protein>
<proteinExistence type="predicted"/>
<evidence type="ECO:0000313" key="2">
    <source>
        <dbReference type="EMBL" id="HDW51872.1"/>
    </source>
</evidence>
<dbReference type="NCBIfam" id="TIGR01764">
    <property type="entry name" value="excise"/>
    <property type="match status" value="1"/>
</dbReference>